<organism evidence="8 9">
    <name type="scientific">Devosia ureilytica</name>
    <dbReference type="NCBI Taxonomy" id="2952754"/>
    <lineage>
        <taxon>Bacteria</taxon>
        <taxon>Pseudomonadati</taxon>
        <taxon>Pseudomonadota</taxon>
        <taxon>Alphaproteobacteria</taxon>
        <taxon>Hyphomicrobiales</taxon>
        <taxon>Devosiaceae</taxon>
        <taxon>Devosia</taxon>
    </lineage>
</organism>
<accession>A0A9Q4AP02</accession>
<dbReference type="Pfam" id="PF00482">
    <property type="entry name" value="T2SSF"/>
    <property type="match status" value="1"/>
</dbReference>
<evidence type="ECO:0000256" key="4">
    <source>
        <dbReference type="ARBA" id="ARBA00022989"/>
    </source>
</evidence>
<dbReference type="EMBL" id="JAMWDU010000003">
    <property type="protein sequence ID" value="MCP8887195.1"/>
    <property type="molecule type" value="Genomic_DNA"/>
</dbReference>
<evidence type="ECO:0000256" key="1">
    <source>
        <dbReference type="ARBA" id="ARBA00004651"/>
    </source>
</evidence>
<feature type="transmembrane region" description="Helical" evidence="6">
    <location>
        <begin position="18"/>
        <end position="39"/>
    </location>
</feature>
<dbReference type="RefSeq" id="WP_254674274.1">
    <property type="nucleotide sequence ID" value="NZ_JAMWDU010000003.1"/>
</dbReference>
<sequence length="324" mass="35806">MAVIDFINAIVAGGNAEIYVMALVFLAAVTIFLAMALLLRPVFQTQSHLKRALEEEGLGDRRSLGAQAHLRRLQVQKPIEAYFRAIERSNGRTDALEQQLFRAGFYGRAAPFLFQLSRILLVAGAFFVTFSTAMALLPAAIPTPLIFGVCLVFSLGFMVIPAIALDVYANGIKEEHRRGFPDFMDMMITCADAGMSLEAAVGRVSTEFASTHKHLGVQLNILMLQLRAGKPLRDALHDLADRVGLDEAKALAVLFRQSEELGTSLVDALRVYSTEMRRQRILNAEEKANSLPVRMVLPLGLCVFPVVLMIIMLPVIIRMRGVFF</sequence>
<dbReference type="InterPro" id="IPR018076">
    <property type="entry name" value="T2SS_GspF_dom"/>
</dbReference>
<dbReference type="GO" id="GO:0005886">
    <property type="term" value="C:plasma membrane"/>
    <property type="evidence" value="ECO:0007669"/>
    <property type="project" value="UniProtKB-SubCell"/>
</dbReference>
<dbReference type="AlphaFoldDB" id="A0A9Q4AP02"/>
<dbReference type="PANTHER" id="PTHR35007">
    <property type="entry name" value="INTEGRAL MEMBRANE PROTEIN-RELATED"/>
    <property type="match status" value="1"/>
</dbReference>
<feature type="transmembrane region" description="Helical" evidence="6">
    <location>
        <begin position="119"/>
        <end position="139"/>
    </location>
</feature>
<keyword evidence="3 6" id="KW-0812">Transmembrane</keyword>
<keyword evidence="4 6" id="KW-1133">Transmembrane helix</keyword>
<evidence type="ECO:0000256" key="5">
    <source>
        <dbReference type="ARBA" id="ARBA00023136"/>
    </source>
</evidence>
<comment type="subcellular location">
    <subcellularLocation>
        <location evidence="1">Cell membrane</location>
        <topology evidence="1">Multi-pass membrane protein</topology>
    </subcellularLocation>
</comment>
<keyword evidence="5 6" id="KW-0472">Membrane</keyword>
<evidence type="ECO:0000256" key="2">
    <source>
        <dbReference type="ARBA" id="ARBA00022475"/>
    </source>
</evidence>
<comment type="caution">
    <text evidence="8">The sequence shown here is derived from an EMBL/GenBank/DDBJ whole genome shotgun (WGS) entry which is preliminary data.</text>
</comment>
<protein>
    <submittedName>
        <fullName evidence="8">Type II secretion system F family protein</fullName>
    </submittedName>
</protein>
<keyword evidence="2" id="KW-1003">Cell membrane</keyword>
<dbReference type="PANTHER" id="PTHR35007:SF2">
    <property type="entry name" value="PILUS ASSEMBLE PROTEIN"/>
    <property type="match status" value="1"/>
</dbReference>
<evidence type="ECO:0000259" key="7">
    <source>
        <dbReference type="Pfam" id="PF00482"/>
    </source>
</evidence>
<feature type="domain" description="Type II secretion system protein GspF" evidence="7">
    <location>
        <begin position="183"/>
        <end position="312"/>
    </location>
</feature>
<reference evidence="8" key="1">
    <citation type="submission" date="2022-06" db="EMBL/GenBank/DDBJ databases">
        <title>Devosia sp. XJ19-45 genome assembly.</title>
        <authorList>
            <person name="Li B."/>
            <person name="Cai M."/>
            <person name="Nie G."/>
            <person name="Li W."/>
        </authorList>
    </citation>
    <scope>NUCLEOTIDE SEQUENCE</scope>
    <source>
        <strain evidence="8">XJ19-45</strain>
    </source>
</reference>
<evidence type="ECO:0000313" key="8">
    <source>
        <dbReference type="EMBL" id="MCP8887195.1"/>
    </source>
</evidence>
<keyword evidence="9" id="KW-1185">Reference proteome</keyword>
<name>A0A9Q4AP02_9HYPH</name>
<dbReference type="Proteomes" id="UP001060275">
    <property type="component" value="Unassembled WGS sequence"/>
</dbReference>
<gene>
    <name evidence="8" type="ORF">NF348_08770</name>
</gene>
<proteinExistence type="predicted"/>
<feature type="transmembrane region" description="Helical" evidence="6">
    <location>
        <begin position="145"/>
        <end position="168"/>
    </location>
</feature>
<evidence type="ECO:0000256" key="6">
    <source>
        <dbReference type="SAM" id="Phobius"/>
    </source>
</evidence>
<evidence type="ECO:0000313" key="9">
    <source>
        <dbReference type="Proteomes" id="UP001060275"/>
    </source>
</evidence>
<feature type="transmembrane region" description="Helical" evidence="6">
    <location>
        <begin position="296"/>
        <end position="317"/>
    </location>
</feature>
<evidence type="ECO:0000256" key="3">
    <source>
        <dbReference type="ARBA" id="ARBA00022692"/>
    </source>
</evidence>